<dbReference type="PRINTS" id="PR00411">
    <property type="entry name" value="PNDRDTASEI"/>
</dbReference>
<sequence>MHTAPRPPSPSAPVAPQLDAVVVGAGFSGLYQLYRLRELGLRTRVFEACEDIGGTWYRNRYPGARCDVESTSYSFSFSPELDQEWEWSERYATQPELLRYLHHVADRFDLRKDVTLQTRVTRAVYDEGAHLWQVTTDSGETVTTRFVVLATGCMSAVKEPDIPGAGTFAGRALHTADWPHEGVDLTGRRVAVIGTGCSGVQAIPLLAEQAASLTVFQRTPVYALPALNRPLSAAENAAFKAHYPEFRAAQRRSRGGTVFELPTRSALEVDEAERTATYEKGWETGLLSGLLRTYTDILADRAANETVAEFVRSKIRSIVTDPATAETLSPRTFPFGTKRPCLDTNYYATYNEPHVNVVDLTETPIVEITPRGIKTSDREHAVDVIVFATGFDAMTGSQVAVDIVGKGGTTLREKWADGPRNHLGLLSAGFPNLFTVIGPLSPSVLSNAVVSIEQHVEWITDCIAHLRKNDITEIDATPSAEEEWCAHVADLASRTLYPDVASWYTGANVPGKPRVFLAYTGGADRYRAECDAAARDGYRGFVLSGAAG</sequence>
<gene>
    <name evidence="8" type="ORF">NQU55_15155</name>
</gene>
<dbReference type="InterPro" id="IPR050775">
    <property type="entry name" value="FAD-binding_Monooxygenases"/>
</dbReference>
<keyword evidence="3" id="KW-0285">Flavoprotein</keyword>
<evidence type="ECO:0000256" key="7">
    <source>
        <dbReference type="ARBA" id="ARBA00023033"/>
    </source>
</evidence>
<evidence type="ECO:0000256" key="6">
    <source>
        <dbReference type="ARBA" id="ARBA00023002"/>
    </source>
</evidence>
<dbReference type="Gene3D" id="3.50.50.60">
    <property type="entry name" value="FAD/NAD(P)-binding domain"/>
    <property type="match status" value="2"/>
</dbReference>
<keyword evidence="4" id="KW-0274">FAD</keyword>
<dbReference type="Proteomes" id="UP001142374">
    <property type="component" value="Unassembled WGS sequence"/>
</dbReference>
<dbReference type="SUPFAM" id="SSF51905">
    <property type="entry name" value="FAD/NAD(P)-binding domain"/>
    <property type="match status" value="2"/>
</dbReference>
<comment type="cofactor">
    <cofactor evidence="1">
        <name>FAD</name>
        <dbReference type="ChEBI" id="CHEBI:57692"/>
    </cofactor>
</comment>
<name>A0A9X2LGW7_9ACTN</name>
<reference evidence="8" key="1">
    <citation type="submission" date="2022-06" db="EMBL/GenBank/DDBJ databases">
        <title>WGS of actinobacteria.</title>
        <authorList>
            <person name="Thawai C."/>
        </authorList>
    </citation>
    <scope>NUCLEOTIDE SEQUENCE</scope>
    <source>
        <strain evidence="8">AA8</strain>
    </source>
</reference>
<evidence type="ECO:0000313" key="9">
    <source>
        <dbReference type="Proteomes" id="UP001142374"/>
    </source>
</evidence>
<keyword evidence="9" id="KW-1185">Reference proteome</keyword>
<comment type="similarity">
    <text evidence="2">Belongs to the FAD-binding monooxygenase family.</text>
</comment>
<organism evidence="8 9">
    <name type="scientific">Streptomyces telluris</name>
    <dbReference type="NCBI Taxonomy" id="2720021"/>
    <lineage>
        <taxon>Bacteria</taxon>
        <taxon>Bacillati</taxon>
        <taxon>Actinomycetota</taxon>
        <taxon>Actinomycetes</taxon>
        <taxon>Kitasatosporales</taxon>
        <taxon>Streptomycetaceae</taxon>
        <taxon>Streptomyces</taxon>
    </lineage>
</organism>
<dbReference type="Pfam" id="PF13738">
    <property type="entry name" value="Pyr_redox_3"/>
    <property type="match status" value="1"/>
</dbReference>
<evidence type="ECO:0000256" key="5">
    <source>
        <dbReference type="ARBA" id="ARBA00022857"/>
    </source>
</evidence>
<evidence type="ECO:0000256" key="3">
    <source>
        <dbReference type="ARBA" id="ARBA00022630"/>
    </source>
</evidence>
<dbReference type="PANTHER" id="PTHR43098">
    <property type="entry name" value="L-ORNITHINE N(5)-MONOOXYGENASE-RELATED"/>
    <property type="match status" value="1"/>
</dbReference>
<evidence type="ECO:0000256" key="4">
    <source>
        <dbReference type="ARBA" id="ARBA00022827"/>
    </source>
</evidence>
<dbReference type="InterPro" id="IPR036188">
    <property type="entry name" value="FAD/NAD-bd_sf"/>
</dbReference>
<keyword evidence="6" id="KW-0560">Oxidoreductase</keyword>
<dbReference type="AlphaFoldDB" id="A0A9X2LGW7"/>
<evidence type="ECO:0000256" key="2">
    <source>
        <dbReference type="ARBA" id="ARBA00010139"/>
    </source>
</evidence>
<evidence type="ECO:0000313" key="8">
    <source>
        <dbReference type="EMBL" id="MCQ8771094.1"/>
    </source>
</evidence>
<dbReference type="PANTHER" id="PTHR43098:SF3">
    <property type="entry name" value="L-ORNITHINE N(5)-MONOOXYGENASE-RELATED"/>
    <property type="match status" value="1"/>
</dbReference>
<keyword evidence="7" id="KW-0503">Monooxygenase</keyword>
<dbReference type="GO" id="GO:0016709">
    <property type="term" value="F:oxidoreductase activity, acting on paired donors, with incorporation or reduction of molecular oxygen, NAD(P)H as one donor, and incorporation of one atom of oxygen"/>
    <property type="evidence" value="ECO:0007669"/>
    <property type="project" value="UniProtKB-ARBA"/>
</dbReference>
<evidence type="ECO:0000256" key="1">
    <source>
        <dbReference type="ARBA" id="ARBA00001974"/>
    </source>
</evidence>
<keyword evidence="5" id="KW-0521">NADP</keyword>
<proteinExistence type="inferred from homology"/>
<accession>A0A9X2LGW7</accession>
<dbReference type="RefSeq" id="WP_168095201.1">
    <property type="nucleotide sequence ID" value="NZ_JAATER010000371.1"/>
</dbReference>
<protein>
    <submittedName>
        <fullName evidence="8">NAD(P)/FAD-dependent oxidoreductase</fullName>
    </submittedName>
</protein>
<dbReference type="EMBL" id="JANIID010000011">
    <property type="protein sequence ID" value="MCQ8771094.1"/>
    <property type="molecule type" value="Genomic_DNA"/>
</dbReference>
<comment type="caution">
    <text evidence="8">The sequence shown here is derived from an EMBL/GenBank/DDBJ whole genome shotgun (WGS) entry which is preliminary data.</text>
</comment>